<proteinExistence type="predicted"/>
<dbReference type="AlphaFoldDB" id="A0A6J5ZDR1"/>
<reference evidence="1" key="1">
    <citation type="submission" date="2020-05" db="EMBL/GenBank/DDBJ databases">
        <authorList>
            <person name="Chiriac C."/>
            <person name="Salcher M."/>
            <person name="Ghai R."/>
            <person name="Kavagutti S V."/>
        </authorList>
    </citation>
    <scope>NUCLEOTIDE SEQUENCE</scope>
</reference>
<organism evidence="1">
    <name type="scientific">freshwater metagenome</name>
    <dbReference type="NCBI Taxonomy" id="449393"/>
    <lineage>
        <taxon>unclassified sequences</taxon>
        <taxon>metagenomes</taxon>
        <taxon>ecological metagenomes</taxon>
    </lineage>
</organism>
<protein>
    <submittedName>
        <fullName evidence="1">Unannotated protein</fullName>
    </submittedName>
</protein>
<accession>A0A6J5ZDR1</accession>
<evidence type="ECO:0000313" key="1">
    <source>
        <dbReference type="EMBL" id="CAB4340814.1"/>
    </source>
</evidence>
<name>A0A6J5ZDR1_9ZZZZ</name>
<dbReference type="EMBL" id="CAESAJ010000105">
    <property type="protein sequence ID" value="CAB4340814.1"/>
    <property type="molecule type" value="Genomic_DNA"/>
</dbReference>
<sequence>MRKVLATALVSALLALGATSPSEAATKQFTVKAKFKNAAGKTVLLIGKSGRVLASKNITKSSQSVALKTPKVSSIAGSSLQLVTTSGGDYYGPVVLSWKSKSKVYTAIKSTSKTTNYGTVKLVTVTGKQGYAKAAKKSKKVDKTRSTNAVNYRPVGVGTYGKSAGGARASAVSNARGAISLGGPYYVATGVDALDGADSDGDGLPNAFDVNDDGDAIIDSADTSTPTVGPTEAAASCESSGSFHIFTNFKSTQTNFDDNINVYGQTGTPFEATAPNIASAMTSTLVMVLQPITQVCGNAVTKTEIKGIGLPYAPSEYVDITSTLGGQSDYQWSVGSGRINSTDLALPAATLDPSKISALDVLVQRVTTSAGTYEYAGTPGFIFVTHPVPFQYQVTQVTPPGVDPDAGSWSDVTFNGGGTATYSIALDAANSQVNLRVYRPQRLGIDGEASAYYDLGGFVWTPQFPNVPGVGNCDELRTSDTQMTTDTATDSVAKPYLLLKWDLMRCFTGHEGSFGPSVSDFDVMVESPGPGGNSAQKLTIAVTPI</sequence>
<gene>
    <name evidence="1" type="ORF">UFOPK3770_00940</name>
</gene>